<evidence type="ECO:0000313" key="1">
    <source>
        <dbReference type="EMBL" id="KAF5770176.1"/>
    </source>
</evidence>
<proteinExistence type="predicted"/>
<accession>A0A9K3EAS8</accession>
<sequence length="81" mass="9182">MCLAHEDNLVILHIKNKYIIKTQNCNIRLKSFKHLSFATSLSKSSSPYANNYKQLIISQNSQSPTTLESNTKVHTCQASKQ</sequence>
<reference evidence="1" key="2">
    <citation type="submission" date="2020-06" db="EMBL/GenBank/DDBJ databases">
        <title>Helianthus annuus Genome sequencing and assembly Release 2.</title>
        <authorList>
            <person name="Gouzy J."/>
            <person name="Langlade N."/>
            <person name="Munos S."/>
        </authorList>
    </citation>
    <scope>NUCLEOTIDE SEQUENCE</scope>
    <source>
        <tissue evidence="1">Leaves</tissue>
    </source>
</reference>
<gene>
    <name evidence="1" type="ORF">HanXRQr2_Chr14g0656551</name>
</gene>
<organism evidence="1 2">
    <name type="scientific">Helianthus annuus</name>
    <name type="common">Common sunflower</name>
    <dbReference type="NCBI Taxonomy" id="4232"/>
    <lineage>
        <taxon>Eukaryota</taxon>
        <taxon>Viridiplantae</taxon>
        <taxon>Streptophyta</taxon>
        <taxon>Embryophyta</taxon>
        <taxon>Tracheophyta</taxon>
        <taxon>Spermatophyta</taxon>
        <taxon>Magnoliopsida</taxon>
        <taxon>eudicotyledons</taxon>
        <taxon>Gunneridae</taxon>
        <taxon>Pentapetalae</taxon>
        <taxon>asterids</taxon>
        <taxon>campanulids</taxon>
        <taxon>Asterales</taxon>
        <taxon>Asteraceae</taxon>
        <taxon>Asteroideae</taxon>
        <taxon>Heliantheae alliance</taxon>
        <taxon>Heliantheae</taxon>
        <taxon>Helianthus</taxon>
    </lineage>
</organism>
<evidence type="ECO:0000313" key="2">
    <source>
        <dbReference type="Proteomes" id="UP000215914"/>
    </source>
</evidence>
<dbReference type="Proteomes" id="UP000215914">
    <property type="component" value="Unassembled WGS sequence"/>
</dbReference>
<comment type="caution">
    <text evidence="1">The sequence shown here is derived from an EMBL/GenBank/DDBJ whole genome shotgun (WGS) entry which is preliminary data.</text>
</comment>
<reference evidence="1" key="1">
    <citation type="journal article" date="2017" name="Nature">
        <title>The sunflower genome provides insights into oil metabolism, flowering and Asterid evolution.</title>
        <authorList>
            <person name="Badouin H."/>
            <person name="Gouzy J."/>
            <person name="Grassa C.J."/>
            <person name="Murat F."/>
            <person name="Staton S.E."/>
            <person name="Cottret L."/>
            <person name="Lelandais-Briere C."/>
            <person name="Owens G.L."/>
            <person name="Carrere S."/>
            <person name="Mayjonade B."/>
            <person name="Legrand L."/>
            <person name="Gill N."/>
            <person name="Kane N.C."/>
            <person name="Bowers J.E."/>
            <person name="Hubner S."/>
            <person name="Bellec A."/>
            <person name="Berard A."/>
            <person name="Berges H."/>
            <person name="Blanchet N."/>
            <person name="Boniface M.C."/>
            <person name="Brunel D."/>
            <person name="Catrice O."/>
            <person name="Chaidir N."/>
            <person name="Claudel C."/>
            <person name="Donnadieu C."/>
            <person name="Faraut T."/>
            <person name="Fievet G."/>
            <person name="Helmstetter N."/>
            <person name="King M."/>
            <person name="Knapp S.J."/>
            <person name="Lai Z."/>
            <person name="Le Paslier M.C."/>
            <person name="Lippi Y."/>
            <person name="Lorenzon L."/>
            <person name="Mandel J.R."/>
            <person name="Marage G."/>
            <person name="Marchand G."/>
            <person name="Marquand E."/>
            <person name="Bret-Mestries E."/>
            <person name="Morien E."/>
            <person name="Nambeesan S."/>
            <person name="Nguyen T."/>
            <person name="Pegot-Espagnet P."/>
            <person name="Pouilly N."/>
            <person name="Raftis F."/>
            <person name="Sallet E."/>
            <person name="Schiex T."/>
            <person name="Thomas J."/>
            <person name="Vandecasteele C."/>
            <person name="Vares D."/>
            <person name="Vear F."/>
            <person name="Vautrin S."/>
            <person name="Crespi M."/>
            <person name="Mangin B."/>
            <person name="Burke J.M."/>
            <person name="Salse J."/>
            <person name="Munos S."/>
            <person name="Vincourt P."/>
            <person name="Rieseberg L.H."/>
            <person name="Langlade N.B."/>
        </authorList>
    </citation>
    <scope>NUCLEOTIDE SEQUENCE</scope>
    <source>
        <tissue evidence="1">Leaves</tissue>
    </source>
</reference>
<keyword evidence="2" id="KW-1185">Reference proteome</keyword>
<dbReference type="AlphaFoldDB" id="A0A9K3EAS8"/>
<protein>
    <submittedName>
        <fullName evidence="1">Uncharacterized protein</fullName>
    </submittedName>
</protein>
<dbReference type="Gramene" id="mRNA:HanXRQr2_Chr14g0656551">
    <property type="protein sequence ID" value="CDS:HanXRQr2_Chr14g0656551.1"/>
    <property type="gene ID" value="HanXRQr2_Chr14g0656551"/>
</dbReference>
<name>A0A9K3EAS8_HELAN</name>
<dbReference type="EMBL" id="MNCJ02000329">
    <property type="protein sequence ID" value="KAF5770176.1"/>
    <property type="molecule type" value="Genomic_DNA"/>
</dbReference>